<evidence type="ECO:0000313" key="5">
    <source>
        <dbReference type="EMBL" id="MQM17677.1"/>
    </source>
</evidence>
<feature type="compositionally biased region" description="Basic and acidic residues" evidence="3">
    <location>
        <begin position="1"/>
        <end position="12"/>
    </location>
</feature>
<dbReference type="SUPFAM" id="SSF51735">
    <property type="entry name" value="NAD(P)-binding Rossmann-fold domains"/>
    <property type="match status" value="1"/>
</dbReference>
<evidence type="ECO:0000259" key="4">
    <source>
        <dbReference type="Pfam" id="PF01073"/>
    </source>
</evidence>
<dbReference type="Pfam" id="PF01073">
    <property type="entry name" value="3Beta_HSD"/>
    <property type="match status" value="1"/>
</dbReference>
<keyword evidence="1 2" id="KW-0560">Oxidoreductase</keyword>
<dbReference type="Proteomes" id="UP000652761">
    <property type="component" value="Unassembled WGS sequence"/>
</dbReference>
<sequence length="377" mass="40903">YLPASKLEEKRGSSSPPSRTSSPPSESLLCVDDEGETKHLCDLHGAATRLHLFHIDILDYSSLLATIRGTAGVFHLASPYIVDRVRNPEGELLDLAVKGTVNVLRAAKECGVRRVVVTLSISAIIPSPGWLANIVKDEECAPRPPRSLPCNVLATTASSLRLGVAFSSTPCDGEVGCHHGAPTTALRPRQCTLKPADPVGHLRQRPQVPRPASSSCAHRPAFSPTCDWEATYPAPRPPPPIAHPAWSFTKTPLPNTAFPYVASCEGIPAKLANCVLDEASLVEVDRRLASHHVVQECQVVVLGIPQCHSHGWHHRPQPPLHHVPAWMERSISVVISSVVNVLPQVSSSSGRVYAPLWTIFHSSKFCAVRNTCIQFFQ</sequence>
<name>A0A843XET8_COLES</name>
<dbReference type="GO" id="GO:0006694">
    <property type="term" value="P:steroid biosynthetic process"/>
    <property type="evidence" value="ECO:0007669"/>
    <property type="project" value="InterPro"/>
</dbReference>
<dbReference type="GO" id="GO:0016616">
    <property type="term" value="F:oxidoreductase activity, acting on the CH-OH group of donors, NAD or NADP as acceptor"/>
    <property type="evidence" value="ECO:0007669"/>
    <property type="project" value="InterPro"/>
</dbReference>
<evidence type="ECO:0000256" key="3">
    <source>
        <dbReference type="SAM" id="MobiDB-lite"/>
    </source>
</evidence>
<feature type="region of interest" description="Disordered" evidence="3">
    <location>
        <begin position="197"/>
        <end position="218"/>
    </location>
</feature>
<feature type="domain" description="3-beta hydroxysteroid dehydrogenase/isomerase" evidence="4">
    <location>
        <begin position="51"/>
        <end position="126"/>
    </location>
</feature>
<dbReference type="InterPro" id="IPR050425">
    <property type="entry name" value="NAD(P)_dehydrat-like"/>
</dbReference>
<evidence type="ECO:0000256" key="1">
    <source>
        <dbReference type="ARBA" id="ARBA00023002"/>
    </source>
</evidence>
<feature type="non-terminal residue" evidence="5">
    <location>
        <position position="1"/>
    </location>
</feature>
<protein>
    <recommendedName>
        <fullName evidence="4">3-beta hydroxysteroid dehydrogenase/isomerase domain-containing protein</fullName>
    </recommendedName>
</protein>
<feature type="compositionally biased region" description="Low complexity" evidence="3">
    <location>
        <begin position="13"/>
        <end position="27"/>
    </location>
</feature>
<dbReference type="EMBL" id="NMUH01007685">
    <property type="protein sequence ID" value="MQM17677.1"/>
    <property type="molecule type" value="Genomic_DNA"/>
</dbReference>
<dbReference type="InterPro" id="IPR036291">
    <property type="entry name" value="NAD(P)-bd_dom_sf"/>
</dbReference>
<feature type="non-terminal residue" evidence="5">
    <location>
        <position position="377"/>
    </location>
</feature>
<dbReference type="AlphaFoldDB" id="A0A843XET8"/>
<dbReference type="Gene3D" id="3.40.50.720">
    <property type="entry name" value="NAD(P)-binding Rossmann-like Domain"/>
    <property type="match status" value="1"/>
</dbReference>
<comment type="caution">
    <text evidence="5">The sequence shown here is derived from an EMBL/GenBank/DDBJ whole genome shotgun (WGS) entry which is preliminary data.</text>
</comment>
<evidence type="ECO:0000313" key="6">
    <source>
        <dbReference type="Proteomes" id="UP000652761"/>
    </source>
</evidence>
<dbReference type="PANTHER" id="PTHR10366">
    <property type="entry name" value="NAD DEPENDENT EPIMERASE/DEHYDRATASE"/>
    <property type="match status" value="1"/>
</dbReference>
<reference evidence="5" key="1">
    <citation type="submission" date="2017-07" db="EMBL/GenBank/DDBJ databases">
        <title>Taro Niue Genome Assembly and Annotation.</title>
        <authorList>
            <person name="Atibalentja N."/>
            <person name="Keating K."/>
            <person name="Fields C.J."/>
        </authorList>
    </citation>
    <scope>NUCLEOTIDE SEQUENCE</scope>
    <source>
        <strain evidence="5">Niue_2</strain>
        <tissue evidence="5">Leaf</tissue>
    </source>
</reference>
<dbReference type="OrthoDB" id="2735536at2759"/>
<accession>A0A843XET8</accession>
<dbReference type="InterPro" id="IPR002225">
    <property type="entry name" value="3Beta_OHSteriod_DH/Estase"/>
</dbReference>
<dbReference type="PANTHER" id="PTHR10366:SF369">
    <property type="entry name" value="CINNAMOYL-COA REDUCTASE-LIKE PROTEIN"/>
    <property type="match status" value="1"/>
</dbReference>
<proteinExistence type="inferred from homology"/>
<comment type="similarity">
    <text evidence="2">Belongs to the 3-beta-HSD family.</text>
</comment>
<feature type="region of interest" description="Disordered" evidence="3">
    <location>
        <begin position="1"/>
        <end position="29"/>
    </location>
</feature>
<evidence type="ECO:0000256" key="2">
    <source>
        <dbReference type="RuleBase" id="RU004475"/>
    </source>
</evidence>
<organism evidence="5 6">
    <name type="scientific">Colocasia esculenta</name>
    <name type="common">Wild taro</name>
    <name type="synonym">Arum esculentum</name>
    <dbReference type="NCBI Taxonomy" id="4460"/>
    <lineage>
        <taxon>Eukaryota</taxon>
        <taxon>Viridiplantae</taxon>
        <taxon>Streptophyta</taxon>
        <taxon>Embryophyta</taxon>
        <taxon>Tracheophyta</taxon>
        <taxon>Spermatophyta</taxon>
        <taxon>Magnoliopsida</taxon>
        <taxon>Liliopsida</taxon>
        <taxon>Araceae</taxon>
        <taxon>Aroideae</taxon>
        <taxon>Colocasieae</taxon>
        <taxon>Colocasia</taxon>
    </lineage>
</organism>
<gene>
    <name evidence="5" type="ORF">Taro_050652</name>
</gene>
<keyword evidence="6" id="KW-1185">Reference proteome</keyword>